<dbReference type="AlphaFoldDB" id="A0A8C2VJU4"/>
<organism evidence="2 3">
    <name type="scientific">Chinchilla lanigera</name>
    <name type="common">Long-tailed chinchilla</name>
    <name type="synonym">Chinchilla villidera</name>
    <dbReference type="NCBI Taxonomy" id="34839"/>
    <lineage>
        <taxon>Eukaryota</taxon>
        <taxon>Metazoa</taxon>
        <taxon>Chordata</taxon>
        <taxon>Craniata</taxon>
        <taxon>Vertebrata</taxon>
        <taxon>Euteleostomi</taxon>
        <taxon>Mammalia</taxon>
        <taxon>Eutheria</taxon>
        <taxon>Euarchontoglires</taxon>
        <taxon>Glires</taxon>
        <taxon>Rodentia</taxon>
        <taxon>Hystricomorpha</taxon>
        <taxon>Chinchillidae</taxon>
        <taxon>Chinchilla</taxon>
    </lineage>
</organism>
<feature type="region of interest" description="Disordered" evidence="1">
    <location>
        <begin position="31"/>
        <end position="57"/>
    </location>
</feature>
<proteinExistence type="predicted"/>
<keyword evidence="3" id="KW-1185">Reference proteome</keyword>
<dbReference type="GeneTree" id="ENSGT00940000154046"/>
<evidence type="ECO:0000256" key="1">
    <source>
        <dbReference type="SAM" id="MobiDB-lite"/>
    </source>
</evidence>
<accession>A0A8C2VJU4</accession>
<name>A0A8C2VJU4_CHILA</name>
<reference evidence="2" key="2">
    <citation type="submission" date="2025-09" db="UniProtKB">
        <authorList>
            <consortium name="Ensembl"/>
        </authorList>
    </citation>
    <scope>IDENTIFICATION</scope>
</reference>
<dbReference type="Ensembl" id="ENSCLAT00000016777.1">
    <property type="protein sequence ID" value="ENSCLAP00000016613.1"/>
    <property type="gene ID" value="ENSCLAG00000011414.1"/>
</dbReference>
<evidence type="ECO:0000313" key="2">
    <source>
        <dbReference type="Ensembl" id="ENSCLAP00000016613.1"/>
    </source>
</evidence>
<sequence length="57" mass="6483">MIDFEDVAAINPELLQLPPLYPKDNLPLQENVTVQKQKRRSVNSKIPAPKEGLRSRS</sequence>
<reference evidence="2" key="1">
    <citation type="submission" date="2025-08" db="UniProtKB">
        <authorList>
            <consortium name="Ensembl"/>
        </authorList>
    </citation>
    <scope>IDENTIFICATION</scope>
</reference>
<dbReference type="Proteomes" id="UP000694398">
    <property type="component" value="Unassembled WGS sequence"/>
</dbReference>
<evidence type="ECO:0000313" key="3">
    <source>
        <dbReference type="Proteomes" id="UP000694398"/>
    </source>
</evidence>
<gene>
    <name evidence="2" type="primary">KIF2C</name>
</gene>
<protein>
    <submittedName>
        <fullName evidence="2">Kinesin family member 2C</fullName>
    </submittedName>
</protein>